<gene>
    <name evidence="2" type="ORF">PGT21_011875</name>
</gene>
<protein>
    <submittedName>
        <fullName evidence="2">Uncharacterized protein</fullName>
    </submittedName>
</protein>
<proteinExistence type="predicted"/>
<dbReference type="Proteomes" id="UP000324748">
    <property type="component" value="Unassembled WGS sequence"/>
</dbReference>
<feature type="compositionally biased region" description="Basic and acidic residues" evidence="1">
    <location>
        <begin position="18"/>
        <end position="31"/>
    </location>
</feature>
<accession>A0A5B0M5Q8</accession>
<feature type="region of interest" description="Disordered" evidence="1">
    <location>
        <begin position="1"/>
        <end position="54"/>
    </location>
</feature>
<comment type="caution">
    <text evidence="2">The sequence shown here is derived from an EMBL/GenBank/DDBJ whole genome shotgun (WGS) entry which is preliminary data.</text>
</comment>
<name>A0A5B0M5Q8_PUCGR</name>
<dbReference type="EMBL" id="VSWC01000170">
    <property type="protein sequence ID" value="KAA1071569.1"/>
    <property type="molecule type" value="Genomic_DNA"/>
</dbReference>
<evidence type="ECO:0000313" key="2">
    <source>
        <dbReference type="EMBL" id="KAA1071569.1"/>
    </source>
</evidence>
<evidence type="ECO:0000256" key="1">
    <source>
        <dbReference type="SAM" id="MobiDB-lite"/>
    </source>
</evidence>
<dbReference type="AlphaFoldDB" id="A0A5B0M5Q8"/>
<keyword evidence="3" id="KW-1185">Reference proteome</keyword>
<organism evidence="2 3">
    <name type="scientific">Puccinia graminis f. sp. tritici</name>
    <dbReference type="NCBI Taxonomy" id="56615"/>
    <lineage>
        <taxon>Eukaryota</taxon>
        <taxon>Fungi</taxon>
        <taxon>Dikarya</taxon>
        <taxon>Basidiomycota</taxon>
        <taxon>Pucciniomycotina</taxon>
        <taxon>Pucciniomycetes</taxon>
        <taxon>Pucciniales</taxon>
        <taxon>Pucciniaceae</taxon>
        <taxon>Puccinia</taxon>
    </lineage>
</organism>
<feature type="compositionally biased region" description="Low complexity" evidence="1">
    <location>
        <begin position="1"/>
        <end position="14"/>
    </location>
</feature>
<evidence type="ECO:0000313" key="3">
    <source>
        <dbReference type="Proteomes" id="UP000324748"/>
    </source>
</evidence>
<reference evidence="2 3" key="1">
    <citation type="submission" date="2019-05" db="EMBL/GenBank/DDBJ databases">
        <title>Emergence of the Ug99 lineage of the wheat stem rust pathogen through somatic hybridization.</title>
        <authorList>
            <person name="Li F."/>
            <person name="Upadhyaya N.M."/>
            <person name="Sperschneider J."/>
            <person name="Matny O."/>
            <person name="Nguyen-Phuc H."/>
            <person name="Mago R."/>
            <person name="Raley C."/>
            <person name="Miller M.E."/>
            <person name="Silverstein K.A.T."/>
            <person name="Henningsen E."/>
            <person name="Hirsch C.D."/>
            <person name="Visser B."/>
            <person name="Pretorius Z.A."/>
            <person name="Steffenson B.J."/>
            <person name="Schwessinger B."/>
            <person name="Dodds P.N."/>
            <person name="Figueroa M."/>
        </authorList>
    </citation>
    <scope>NUCLEOTIDE SEQUENCE [LARGE SCALE GENOMIC DNA]</scope>
    <source>
        <strain evidence="2">21-0</strain>
    </source>
</reference>
<sequence>MVDATNTNANNTRATSKKIKDSAAARSKNDDISVGNALVPPTIATGMATGPLSN</sequence>